<reference evidence="2" key="1">
    <citation type="submission" date="2022-10" db="EMBL/GenBank/DDBJ databases">
        <authorList>
            <person name="Chen Y."/>
            <person name="Dougan E. K."/>
            <person name="Chan C."/>
            <person name="Rhodes N."/>
            <person name="Thang M."/>
        </authorList>
    </citation>
    <scope>NUCLEOTIDE SEQUENCE</scope>
</reference>
<evidence type="ECO:0000313" key="2">
    <source>
        <dbReference type="EMBL" id="CAI3978156.1"/>
    </source>
</evidence>
<dbReference type="Proteomes" id="UP001152797">
    <property type="component" value="Unassembled WGS sequence"/>
</dbReference>
<keyword evidence="4" id="KW-1185">Reference proteome</keyword>
<name>A0A9P1FJE4_9DINO</name>
<gene>
    <name evidence="2" type="ORF">C1SCF055_LOCUS6229</name>
</gene>
<reference evidence="3" key="2">
    <citation type="submission" date="2024-04" db="EMBL/GenBank/DDBJ databases">
        <authorList>
            <person name="Chen Y."/>
            <person name="Shah S."/>
            <person name="Dougan E. K."/>
            <person name="Thang M."/>
            <person name="Chan C."/>
        </authorList>
    </citation>
    <scope>NUCLEOTIDE SEQUENCE [LARGE SCALE GENOMIC DNA]</scope>
</reference>
<evidence type="ECO:0000313" key="3">
    <source>
        <dbReference type="EMBL" id="CAL1131531.1"/>
    </source>
</evidence>
<dbReference type="EMBL" id="CAMXCT020000391">
    <property type="protein sequence ID" value="CAL1131531.1"/>
    <property type="molecule type" value="Genomic_DNA"/>
</dbReference>
<feature type="compositionally biased region" description="Basic residues" evidence="1">
    <location>
        <begin position="608"/>
        <end position="627"/>
    </location>
</feature>
<accession>A0A9P1FJE4</accession>
<evidence type="ECO:0000256" key="1">
    <source>
        <dbReference type="SAM" id="MobiDB-lite"/>
    </source>
</evidence>
<sequence>MPNQELGHTTAEKQKPSPLQFLADFRNAINIEKRLAKAGSKTNLKDLLVKVVAEYNRLTLDSDLNAVMKAADSDFDWSEKSMAKKRAKLVKQLEECHNKAWDIVNNFMVNNVQMFCGTALNGISTIMPEVSSWVTSTLNDVAEVRDSSDHLVVLWANLPTCGIISAAKLDFVISFLTNQLEKHKRNGVALIIHPNRAAQAHAAKTRESVYGKREALQGLALIYKEKGNAVRFTPGWKTGVIREVEMLARSDMFKPDASMGGRPHLGRAFTDIQEMKQEIAGGNRMMCGSMMVDGQSDSLVTRVANEVYNSCRNHTLDLPNFPQFEPILDALKQGSDDVQQKPFQVCRHVGGSLVVLQAYAQKWLDLEQTQCRAHDIVSKHNEKYNPDGVFVATERTEEDDGNERPAKRMKEASECMQDSAGRWFPFRIKLDTVFVLEKQNLPEHVGKLDVVEQPTTFAHLLRALEVNLGLSHHKLSPGAPVSVESEKPIIFLMDDPKDDPEVEEEKPKRKKKIRETPRVPRARISPSKTSGQVYLSARSNRVQSWRSPGVPGRWQSWLEPLRLESKLSDSWTTTYHRDQRLQKSHPLQIRRKIRRVRNSQRNPERRPSRAKKRPRNNLKKKRKTMKM</sequence>
<feature type="region of interest" description="Disordered" evidence="1">
    <location>
        <begin position="594"/>
        <end position="627"/>
    </location>
</feature>
<feature type="region of interest" description="Disordered" evidence="1">
    <location>
        <begin position="493"/>
        <end position="534"/>
    </location>
</feature>
<proteinExistence type="predicted"/>
<comment type="caution">
    <text evidence="2">The sequence shown here is derived from an EMBL/GenBank/DDBJ whole genome shotgun (WGS) entry which is preliminary data.</text>
</comment>
<dbReference type="EMBL" id="CAMXCT030000391">
    <property type="protein sequence ID" value="CAL4765468.1"/>
    <property type="molecule type" value="Genomic_DNA"/>
</dbReference>
<organism evidence="2">
    <name type="scientific">Cladocopium goreaui</name>
    <dbReference type="NCBI Taxonomy" id="2562237"/>
    <lineage>
        <taxon>Eukaryota</taxon>
        <taxon>Sar</taxon>
        <taxon>Alveolata</taxon>
        <taxon>Dinophyceae</taxon>
        <taxon>Suessiales</taxon>
        <taxon>Symbiodiniaceae</taxon>
        <taxon>Cladocopium</taxon>
    </lineage>
</organism>
<evidence type="ECO:0000313" key="4">
    <source>
        <dbReference type="Proteomes" id="UP001152797"/>
    </source>
</evidence>
<dbReference type="EMBL" id="CAMXCT010000391">
    <property type="protein sequence ID" value="CAI3978156.1"/>
    <property type="molecule type" value="Genomic_DNA"/>
</dbReference>
<protein>
    <submittedName>
        <fullName evidence="2">Uncharacterized protein</fullName>
    </submittedName>
</protein>
<dbReference type="AlphaFoldDB" id="A0A9P1FJE4"/>